<proteinExistence type="predicted"/>
<sequence>MGADESERKFYMITGVGIAKFAAAATGCAPLALAIILHIQYLGFERPENPRNILIKPEQRELWELAFLCVIAGAMGGTVVNILLYTLFKGLSKNIWTKRFDCGYFAIIGMAQTVVGFIMVASALTSGVEEWLAMKYAAGFLGIATGIVYWGAASLANQD</sequence>
<evidence type="ECO:0000313" key="3">
    <source>
        <dbReference type="Proteomes" id="UP001642540"/>
    </source>
</evidence>
<evidence type="ECO:0000313" key="2">
    <source>
        <dbReference type="EMBL" id="CAL8125647.1"/>
    </source>
</evidence>
<organism evidence="2 3">
    <name type="scientific">Orchesella dallaii</name>
    <dbReference type="NCBI Taxonomy" id="48710"/>
    <lineage>
        <taxon>Eukaryota</taxon>
        <taxon>Metazoa</taxon>
        <taxon>Ecdysozoa</taxon>
        <taxon>Arthropoda</taxon>
        <taxon>Hexapoda</taxon>
        <taxon>Collembola</taxon>
        <taxon>Entomobryomorpha</taxon>
        <taxon>Entomobryoidea</taxon>
        <taxon>Orchesellidae</taxon>
        <taxon>Orchesellinae</taxon>
        <taxon>Orchesella</taxon>
    </lineage>
</organism>
<gene>
    <name evidence="2" type="ORF">ODALV1_LOCUS21060</name>
</gene>
<dbReference type="EMBL" id="CAXLJM020000069">
    <property type="protein sequence ID" value="CAL8125647.1"/>
    <property type="molecule type" value="Genomic_DNA"/>
</dbReference>
<evidence type="ECO:0000256" key="1">
    <source>
        <dbReference type="SAM" id="Phobius"/>
    </source>
</evidence>
<keyword evidence="1" id="KW-1133">Transmembrane helix</keyword>
<reference evidence="2 3" key="1">
    <citation type="submission" date="2024-08" db="EMBL/GenBank/DDBJ databases">
        <authorList>
            <person name="Cucini C."/>
            <person name="Frati F."/>
        </authorList>
    </citation>
    <scope>NUCLEOTIDE SEQUENCE [LARGE SCALE GENOMIC DNA]</scope>
</reference>
<protein>
    <submittedName>
        <fullName evidence="2">Uncharacterized protein</fullName>
    </submittedName>
</protein>
<dbReference type="Proteomes" id="UP001642540">
    <property type="component" value="Unassembled WGS sequence"/>
</dbReference>
<keyword evidence="1" id="KW-0812">Transmembrane</keyword>
<name>A0ABP1RC52_9HEXA</name>
<feature type="transmembrane region" description="Helical" evidence="1">
    <location>
        <begin position="100"/>
        <end position="124"/>
    </location>
</feature>
<keyword evidence="3" id="KW-1185">Reference proteome</keyword>
<keyword evidence="1" id="KW-0472">Membrane</keyword>
<feature type="transmembrane region" description="Helical" evidence="1">
    <location>
        <begin position="21"/>
        <end position="42"/>
    </location>
</feature>
<feature type="transmembrane region" description="Helical" evidence="1">
    <location>
        <begin position="136"/>
        <end position="156"/>
    </location>
</feature>
<feature type="transmembrane region" description="Helical" evidence="1">
    <location>
        <begin position="62"/>
        <end position="88"/>
    </location>
</feature>
<comment type="caution">
    <text evidence="2">The sequence shown here is derived from an EMBL/GenBank/DDBJ whole genome shotgun (WGS) entry which is preliminary data.</text>
</comment>
<accession>A0ABP1RC52</accession>